<dbReference type="PANTHER" id="PTHR19211:SF6">
    <property type="entry name" value="BLL7188 PROTEIN"/>
    <property type="match status" value="1"/>
</dbReference>
<dbReference type="InterPro" id="IPR027417">
    <property type="entry name" value="P-loop_NTPase"/>
</dbReference>
<evidence type="ECO:0000256" key="3">
    <source>
        <dbReference type="ARBA" id="ARBA00022840"/>
    </source>
</evidence>
<dbReference type="FunFam" id="3.40.50.300:FF:001320">
    <property type="entry name" value="Heme ABC transporter ATP-binding protein"/>
    <property type="match status" value="1"/>
</dbReference>
<dbReference type="RefSeq" id="WP_169492627.1">
    <property type="nucleotide sequence ID" value="NZ_JABBGM010000002.1"/>
</dbReference>
<reference evidence="6 7" key="1">
    <citation type="submission" date="2020-04" db="EMBL/GenBank/DDBJ databases">
        <title>Novosphingobium sp. TW-4 isolated from soil.</title>
        <authorList>
            <person name="Dahal R.H."/>
            <person name="Chaudhary D.K."/>
        </authorList>
    </citation>
    <scope>NUCLEOTIDE SEQUENCE [LARGE SCALE GENOMIC DNA]</scope>
    <source>
        <strain evidence="6 7">TW-4</strain>
    </source>
</reference>
<proteinExistence type="predicted"/>
<dbReference type="InterPro" id="IPR003439">
    <property type="entry name" value="ABC_transporter-like_ATP-bd"/>
</dbReference>
<evidence type="ECO:0000313" key="6">
    <source>
        <dbReference type="EMBL" id="NML93397.1"/>
    </source>
</evidence>
<feature type="domain" description="ABC transporter" evidence="5">
    <location>
        <begin position="10"/>
        <end position="240"/>
    </location>
</feature>
<organism evidence="6 7">
    <name type="scientific">Novosphingobium olei</name>
    <dbReference type="NCBI Taxonomy" id="2728851"/>
    <lineage>
        <taxon>Bacteria</taxon>
        <taxon>Pseudomonadati</taxon>
        <taxon>Pseudomonadota</taxon>
        <taxon>Alphaproteobacteria</taxon>
        <taxon>Sphingomonadales</taxon>
        <taxon>Sphingomonadaceae</taxon>
        <taxon>Novosphingobium</taxon>
    </lineage>
</organism>
<dbReference type="GO" id="GO:0005524">
    <property type="term" value="F:ATP binding"/>
    <property type="evidence" value="ECO:0007669"/>
    <property type="project" value="UniProtKB-KW"/>
</dbReference>
<dbReference type="InterPro" id="IPR003593">
    <property type="entry name" value="AAA+_ATPase"/>
</dbReference>
<dbReference type="EMBL" id="JABBGM010000002">
    <property type="protein sequence ID" value="NML93397.1"/>
    <property type="molecule type" value="Genomic_DNA"/>
</dbReference>
<dbReference type="Gene3D" id="3.40.50.300">
    <property type="entry name" value="P-loop containing nucleotide triphosphate hydrolases"/>
    <property type="match status" value="2"/>
</dbReference>
<evidence type="ECO:0000313" key="7">
    <source>
        <dbReference type="Proteomes" id="UP000583556"/>
    </source>
</evidence>
<evidence type="ECO:0000256" key="2">
    <source>
        <dbReference type="ARBA" id="ARBA00022741"/>
    </source>
</evidence>
<dbReference type="SMART" id="SM00382">
    <property type="entry name" value="AAA"/>
    <property type="match status" value="2"/>
</dbReference>
<dbReference type="Pfam" id="PF00005">
    <property type="entry name" value="ABC_tran"/>
    <property type="match status" value="2"/>
</dbReference>
<name>A0A7Y0GA87_9SPHN</name>
<keyword evidence="3 6" id="KW-0067">ATP-binding</keyword>
<dbReference type="PROSITE" id="PS00211">
    <property type="entry name" value="ABC_TRANSPORTER_1"/>
    <property type="match status" value="2"/>
</dbReference>
<feature type="domain" description="ABC transporter" evidence="5">
    <location>
        <begin position="342"/>
        <end position="530"/>
    </location>
</feature>
<keyword evidence="2" id="KW-0547">Nucleotide-binding</keyword>
<dbReference type="InterPro" id="IPR017871">
    <property type="entry name" value="ABC_transporter-like_CS"/>
</dbReference>
<keyword evidence="1" id="KW-0677">Repeat</keyword>
<keyword evidence="7" id="KW-1185">Reference proteome</keyword>
<dbReference type="GO" id="GO:0016887">
    <property type="term" value="F:ATP hydrolysis activity"/>
    <property type="evidence" value="ECO:0007669"/>
    <property type="project" value="InterPro"/>
</dbReference>
<dbReference type="PANTHER" id="PTHR19211">
    <property type="entry name" value="ATP-BINDING TRANSPORT PROTEIN-RELATED"/>
    <property type="match status" value="1"/>
</dbReference>
<dbReference type="CDD" id="cd03221">
    <property type="entry name" value="ABCF_EF-3"/>
    <property type="match status" value="1"/>
</dbReference>
<evidence type="ECO:0000259" key="5">
    <source>
        <dbReference type="PROSITE" id="PS50893"/>
    </source>
</evidence>
<sequence length="533" mass="55927">MPSLTTPASIALANLSWSTPEGRPVLSGLDLAFPLERTGIVGRNGCGKTTLLRLIAGDLASTGGAVVRHATIATLRQIVARTPGETLAQALDLAEPLDRLARAEAGSATAEDLAEADWTLPSRLEAALAAAGLDADAQTQVERLSGGQQTRAGLAAAILADPDFLLLDEPTNNLDAQGRSALAAFLRGWRKGALVVSHDRALLEEMDAIVELTSLGATRYGGPYSAYRQQKALELAAAQAQRDHAEQALRTVRQDVQTVRERQDRRDSAGVRKARKGDSPKILLGARKQRAEATSGLNARKAERLEGEAQARLSEARGKLEVIEPLIVDVAPTGLAPSRRVLEIAGVVAGYGTNPAVLDDFNLMITGPERVAITGPNGAGKSTALALIRGLLAPRAGSVRVHVPFATLDQHASLLDPAQSIVANLRRLKPDLDDNAARAALARFRFRGAAADAAVGTLSGGQAVRAALACVLAGTPPPLLLLDEPTNHLDLETIAALETGLAAYDGALVVVSHDETFLEALGITRRMALEKAS</sequence>
<dbReference type="InterPro" id="IPR050611">
    <property type="entry name" value="ABCF"/>
</dbReference>
<dbReference type="AlphaFoldDB" id="A0A7Y0GA87"/>
<comment type="caution">
    <text evidence="6">The sequence shown here is derived from an EMBL/GenBank/DDBJ whole genome shotgun (WGS) entry which is preliminary data.</text>
</comment>
<evidence type="ECO:0000256" key="1">
    <source>
        <dbReference type="ARBA" id="ARBA00022737"/>
    </source>
</evidence>
<dbReference type="Proteomes" id="UP000583556">
    <property type="component" value="Unassembled WGS sequence"/>
</dbReference>
<evidence type="ECO:0000256" key="4">
    <source>
        <dbReference type="SAM" id="Coils"/>
    </source>
</evidence>
<gene>
    <name evidence="6" type="ORF">HHL27_06895</name>
</gene>
<keyword evidence="4" id="KW-0175">Coiled coil</keyword>
<accession>A0A7Y0GA87</accession>
<feature type="coiled-coil region" evidence="4">
    <location>
        <begin position="228"/>
        <end position="262"/>
    </location>
</feature>
<protein>
    <submittedName>
        <fullName evidence="6">ABC-F family ATP-binding cassette domain-containing protein</fullName>
    </submittedName>
</protein>
<dbReference type="PROSITE" id="PS50893">
    <property type="entry name" value="ABC_TRANSPORTER_2"/>
    <property type="match status" value="2"/>
</dbReference>
<dbReference type="SUPFAM" id="SSF52540">
    <property type="entry name" value="P-loop containing nucleoside triphosphate hydrolases"/>
    <property type="match status" value="2"/>
</dbReference>